<dbReference type="EMBL" id="AGWP01000005">
    <property type="protein sequence ID" value="EJZ86642.1"/>
    <property type="molecule type" value="Genomic_DNA"/>
</dbReference>
<evidence type="ECO:0000313" key="2">
    <source>
        <dbReference type="EMBL" id="EJZ86642.1"/>
    </source>
</evidence>
<dbReference type="eggNOG" id="ENOG5031HUJ">
    <property type="taxonomic scope" value="Bacteria"/>
</dbReference>
<dbReference type="InterPro" id="IPR056390">
    <property type="entry name" value="Holin_phage"/>
</dbReference>
<keyword evidence="1" id="KW-1133">Transmembrane helix</keyword>
<feature type="transmembrane region" description="Helical" evidence="1">
    <location>
        <begin position="44"/>
        <end position="63"/>
    </location>
</feature>
<dbReference type="Pfam" id="PF23809">
    <property type="entry name" value="Phage_holin_9"/>
    <property type="match status" value="1"/>
</dbReference>
<keyword evidence="1" id="KW-0812">Transmembrane</keyword>
<dbReference type="TCDB" id="1.E.36.2.1">
    <property type="family name" value="the mycobacterial 2 tms phage holin (m2 hol) family"/>
</dbReference>
<protein>
    <submittedName>
        <fullName evidence="2">Uncharacterized protein</fullName>
    </submittedName>
</protein>
<proteinExistence type="predicted"/>
<name>K0YS85_9ACTO</name>
<organism evidence="2 3">
    <name type="scientific">Winkia neuii BV029A5</name>
    <dbReference type="NCBI Taxonomy" id="888439"/>
    <lineage>
        <taxon>Bacteria</taxon>
        <taxon>Bacillati</taxon>
        <taxon>Actinomycetota</taxon>
        <taxon>Actinomycetes</taxon>
        <taxon>Actinomycetales</taxon>
        <taxon>Actinomycetaceae</taxon>
        <taxon>Winkia</taxon>
    </lineage>
</organism>
<dbReference type="HOGENOM" id="CLU_198016_0_0_11"/>
<dbReference type="PATRIC" id="fig|888439.3.peg.1020"/>
<dbReference type="RefSeq" id="WP_004806600.1">
    <property type="nucleotide sequence ID" value="NZ_JH815215.1"/>
</dbReference>
<sequence>MGKHEAPQPISWLTPRLRAWLYGILTALIPLLIAYGVLEASTAPLWLALGAAVLGTGTALVHTPRKDGK</sequence>
<accession>K0YS85</accession>
<evidence type="ECO:0000313" key="3">
    <source>
        <dbReference type="Proteomes" id="UP000006075"/>
    </source>
</evidence>
<reference evidence="2 3" key="1">
    <citation type="submission" date="2012-07" db="EMBL/GenBank/DDBJ databases">
        <title>The Genome Sequence of Actinomyces neuii subsp. anitratus BVS029A5.</title>
        <authorList>
            <consortium name="The Broad Institute Genome Sequencing Platform"/>
            <person name="Earl A."/>
            <person name="Ward D."/>
            <person name="Feldgarden M."/>
            <person name="Gevers D."/>
            <person name="Saerens B."/>
            <person name="Vaneechoutte M."/>
            <person name="Walker B."/>
            <person name="Young S.K."/>
            <person name="Zeng Q."/>
            <person name="Gargeya S."/>
            <person name="Fitzgerald M."/>
            <person name="Haas B."/>
            <person name="Abouelleil A."/>
            <person name="Alvarado L."/>
            <person name="Arachchi H.M."/>
            <person name="Berlin A."/>
            <person name="Chapman S.B."/>
            <person name="Goldberg J."/>
            <person name="Griggs A."/>
            <person name="Gujja S."/>
            <person name="Hansen M."/>
            <person name="Howarth C."/>
            <person name="Imamovic A."/>
            <person name="Larimer J."/>
            <person name="McCowen C."/>
            <person name="Montmayeur A."/>
            <person name="Murphy C."/>
            <person name="Neiman D."/>
            <person name="Pearson M."/>
            <person name="Priest M."/>
            <person name="Roberts A."/>
            <person name="Saif S."/>
            <person name="Shea T."/>
            <person name="Sisk P."/>
            <person name="Sykes S."/>
            <person name="Wortman J."/>
            <person name="Nusbaum C."/>
            <person name="Birren B."/>
        </authorList>
    </citation>
    <scope>NUCLEOTIDE SEQUENCE [LARGE SCALE GENOMIC DNA]</scope>
    <source>
        <strain evidence="2 3">BVS029A5</strain>
    </source>
</reference>
<comment type="caution">
    <text evidence="2">The sequence shown here is derived from an EMBL/GenBank/DDBJ whole genome shotgun (WGS) entry which is preliminary data.</text>
</comment>
<dbReference type="AlphaFoldDB" id="K0YS85"/>
<dbReference type="Proteomes" id="UP000006075">
    <property type="component" value="Unassembled WGS sequence"/>
</dbReference>
<feature type="transmembrane region" description="Helical" evidence="1">
    <location>
        <begin position="20"/>
        <end position="38"/>
    </location>
</feature>
<keyword evidence="1" id="KW-0472">Membrane</keyword>
<evidence type="ECO:0000256" key="1">
    <source>
        <dbReference type="SAM" id="Phobius"/>
    </source>
</evidence>
<gene>
    <name evidence="2" type="ORF">HMPREF9240_01016</name>
</gene>
<keyword evidence="3" id="KW-1185">Reference proteome</keyword>